<dbReference type="HOGENOM" id="CLU_158299_0_0_1"/>
<name>A0DTT3_PARTE</name>
<dbReference type="GeneID" id="5039632"/>
<reference evidence="1 2" key="1">
    <citation type="journal article" date="2006" name="Nature">
        <title>Global trends of whole-genome duplications revealed by the ciliate Paramecium tetraurelia.</title>
        <authorList>
            <consortium name="Genoscope"/>
            <person name="Aury J.-M."/>
            <person name="Jaillon O."/>
            <person name="Duret L."/>
            <person name="Noel B."/>
            <person name="Jubin C."/>
            <person name="Porcel B.M."/>
            <person name="Segurens B."/>
            <person name="Daubin V."/>
            <person name="Anthouard V."/>
            <person name="Aiach N."/>
            <person name="Arnaiz O."/>
            <person name="Billaut A."/>
            <person name="Beisson J."/>
            <person name="Blanc I."/>
            <person name="Bouhouche K."/>
            <person name="Camara F."/>
            <person name="Duharcourt S."/>
            <person name="Guigo R."/>
            <person name="Gogendeau D."/>
            <person name="Katinka M."/>
            <person name="Keller A.-M."/>
            <person name="Kissmehl R."/>
            <person name="Klotz C."/>
            <person name="Koll F."/>
            <person name="Le Moue A."/>
            <person name="Lepere C."/>
            <person name="Malinsky S."/>
            <person name="Nowacki M."/>
            <person name="Nowak J.K."/>
            <person name="Plattner H."/>
            <person name="Poulain J."/>
            <person name="Ruiz F."/>
            <person name="Serrano V."/>
            <person name="Zagulski M."/>
            <person name="Dessen P."/>
            <person name="Betermier M."/>
            <person name="Weissenbach J."/>
            <person name="Scarpelli C."/>
            <person name="Schachter V."/>
            <person name="Sperling L."/>
            <person name="Meyer E."/>
            <person name="Cohen J."/>
            <person name="Wincker P."/>
        </authorList>
    </citation>
    <scope>NUCLEOTIDE SEQUENCE [LARGE SCALE GENOMIC DNA]</scope>
    <source>
        <strain evidence="1 2">Stock d4-2</strain>
    </source>
</reference>
<evidence type="ECO:0008006" key="3">
    <source>
        <dbReference type="Google" id="ProtNLM"/>
    </source>
</evidence>
<gene>
    <name evidence="1" type="ORF">GSPATT00020132001</name>
</gene>
<evidence type="ECO:0000313" key="2">
    <source>
        <dbReference type="Proteomes" id="UP000000600"/>
    </source>
</evidence>
<dbReference type="EMBL" id="CT868574">
    <property type="protein sequence ID" value="CAK86450.1"/>
    <property type="molecule type" value="Genomic_DNA"/>
</dbReference>
<dbReference type="InParanoid" id="A0DTT3"/>
<sequence>MSSNNFLNDFNIQKIPQFSYYFPKYQLLLINKSNGKSQKKSMGCIQNKGPSVEITIIILSPPLCDSPSNEFTLKPYHNDQFPAARLPTNTSVHCFHTEYIQQKGLAWSQRCQTVIDGQESYNSQPSNSCPYF</sequence>
<protein>
    <recommendedName>
        <fullName evidence="3">MSP domain-containing protein</fullName>
    </recommendedName>
</protein>
<dbReference type="Proteomes" id="UP000000600">
    <property type="component" value="Unassembled WGS sequence"/>
</dbReference>
<dbReference type="OrthoDB" id="301847at2759"/>
<dbReference type="KEGG" id="ptm:GSPATT00020132001"/>
<organism evidence="1 2">
    <name type="scientific">Paramecium tetraurelia</name>
    <dbReference type="NCBI Taxonomy" id="5888"/>
    <lineage>
        <taxon>Eukaryota</taxon>
        <taxon>Sar</taxon>
        <taxon>Alveolata</taxon>
        <taxon>Ciliophora</taxon>
        <taxon>Intramacronucleata</taxon>
        <taxon>Oligohymenophorea</taxon>
        <taxon>Peniculida</taxon>
        <taxon>Parameciidae</taxon>
        <taxon>Paramecium</taxon>
    </lineage>
</organism>
<dbReference type="AlphaFoldDB" id="A0DTT3"/>
<dbReference type="RefSeq" id="XP_001453847.1">
    <property type="nucleotide sequence ID" value="XM_001453810.1"/>
</dbReference>
<evidence type="ECO:0000313" key="1">
    <source>
        <dbReference type="EMBL" id="CAK86450.1"/>
    </source>
</evidence>
<accession>A0DTT3</accession>
<dbReference type="OMA" id="HNDQFPA"/>
<keyword evidence="2" id="KW-1185">Reference proteome</keyword>
<proteinExistence type="predicted"/>